<dbReference type="InterPro" id="IPR018673">
    <property type="entry name" value="DUF2141"/>
</dbReference>
<protein>
    <submittedName>
        <fullName evidence="1">Uncharacterized protein (DUF2141 family)</fullName>
    </submittedName>
</protein>
<dbReference type="RefSeq" id="WP_167072640.1">
    <property type="nucleotide sequence ID" value="NZ_JAAOZC010000003.1"/>
</dbReference>
<comment type="caution">
    <text evidence="1">The sequence shown here is derived from an EMBL/GenBank/DDBJ whole genome shotgun (WGS) entry which is preliminary data.</text>
</comment>
<sequence length="127" mass="13892">MFVTPPPTTTVEIVVQNVRNAHGHVHVDLCQQSEFLKDCSLSGSVPAQAGTVIVRIANVPPGHYAAQAFHDENDNHKVDYKLFGSIPKEGVGFSNDAKIKFGPPKFQEAAFAHGAARQQISFSLRYF</sequence>
<evidence type="ECO:0000313" key="1">
    <source>
        <dbReference type="EMBL" id="NIJ07768.1"/>
    </source>
</evidence>
<reference evidence="1 2" key="1">
    <citation type="submission" date="2020-03" db="EMBL/GenBank/DDBJ databases">
        <title>Genomic Encyclopedia of Type Strains, Phase III (KMG-III): the genomes of soil and plant-associated and newly described type strains.</title>
        <authorList>
            <person name="Whitman W."/>
        </authorList>
    </citation>
    <scope>NUCLEOTIDE SEQUENCE [LARGE SCALE GENOMIC DNA]</scope>
    <source>
        <strain evidence="1 2">CECT 8804</strain>
    </source>
</reference>
<name>A0ABX0TQG9_9SPHN</name>
<gene>
    <name evidence="1" type="ORF">FHS31_001378</name>
</gene>
<dbReference type="Pfam" id="PF09912">
    <property type="entry name" value="DUF2141"/>
    <property type="match status" value="1"/>
</dbReference>
<evidence type="ECO:0000313" key="2">
    <source>
        <dbReference type="Proteomes" id="UP000727456"/>
    </source>
</evidence>
<proteinExistence type="predicted"/>
<accession>A0ABX0TQG9</accession>
<organism evidence="1 2">
    <name type="scientific">Sphingomonas vulcanisoli</name>
    <dbReference type="NCBI Taxonomy" id="1658060"/>
    <lineage>
        <taxon>Bacteria</taxon>
        <taxon>Pseudomonadati</taxon>
        <taxon>Pseudomonadota</taxon>
        <taxon>Alphaproteobacteria</taxon>
        <taxon>Sphingomonadales</taxon>
        <taxon>Sphingomonadaceae</taxon>
        <taxon>Sphingomonas</taxon>
    </lineage>
</organism>
<dbReference type="Proteomes" id="UP000727456">
    <property type="component" value="Unassembled WGS sequence"/>
</dbReference>
<dbReference type="EMBL" id="JAAOZC010000003">
    <property type="protein sequence ID" value="NIJ07768.1"/>
    <property type="molecule type" value="Genomic_DNA"/>
</dbReference>
<keyword evidence="2" id="KW-1185">Reference proteome</keyword>